<evidence type="ECO:0000256" key="1">
    <source>
        <dbReference type="SAM" id="MobiDB-lite"/>
    </source>
</evidence>
<dbReference type="Proteomes" id="UP001356427">
    <property type="component" value="Unassembled WGS sequence"/>
</dbReference>
<dbReference type="AlphaFoldDB" id="A0AAN8LMK4"/>
<accession>A0AAN8LMK4</accession>
<feature type="region of interest" description="Disordered" evidence="1">
    <location>
        <begin position="53"/>
        <end position="86"/>
    </location>
</feature>
<dbReference type="PANTHER" id="PTHR22529">
    <property type="entry name" value="EPITHELIAL-STROMAL INTERACTION PROTEIN 1"/>
    <property type="match status" value="1"/>
</dbReference>
<sequence length="102" mass="12184">MMVQKEEEDLQRWKEVNRPGPVQIAPEKLGGAVSLAEARERQLMELRQAKLQKQLRKEEMDRQRRQAEENEYERMKAKQREKPIEVTAESWHTETILDVVIE</sequence>
<evidence type="ECO:0000313" key="3">
    <source>
        <dbReference type="Proteomes" id="UP001356427"/>
    </source>
</evidence>
<comment type="caution">
    <text evidence="2">The sequence shown here is derived from an EMBL/GenBank/DDBJ whole genome shotgun (WGS) entry which is preliminary data.</text>
</comment>
<proteinExistence type="predicted"/>
<feature type="region of interest" description="Disordered" evidence="1">
    <location>
        <begin position="1"/>
        <end position="25"/>
    </location>
</feature>
<feature type="compositionally biased region" description="Basic and acidic residues" evidence="1">
    <location>
        <begin position="55"/>
        <end position="84"/>
    </location>
</feature>
<evidence type="ECO:0008006" key="4">
    <source>
        <dbReference type="Google" id="ProtNLM"/>
    </source>
</evidence>
<gene>
    <name evidence="2" type="ORF">J4Q44_G00147520</name>
</gene>
<keyword evidence="3" id="KW-1185">Reference proteome</keyword>
<reference evidence="2 3" key="1">
    <citation type="submission" date="2021-04" db="EMBL/GenBank/DDBJ databases">
        <authorList>
            <person name="De Guttry C."/>
            <person name="Zahm M."/>
            <person name="Klopp C."/>
            <person name="Cabau C."/>
            <person name="Louis A."/>
            <person name="Berthelot C."/>
            <person name="Parey E."/>
            <person name="Roest Crollius H."/>
            <person name="Montfort J."/>
            <person name="Robinson-Rechavi M."/>
            <person name="Bucao C."/>
            <person name="Bouchez O."/>
            <person name="Gislard M."/>
            <person name="Lluch J."/>
            <person name="Milhes M."/>
            <person name="Lampietro C."/>
            <person name="Lopez Roques C."/>
            <person name="Donnadieu C."/>
            <person name="Braasch I."/>
            <person name="Desvignes T."/>
            <person name="Postlethwait J."/>
            <person name="Bobe J."/>
            <person name="Wedekind C."/>
            <person name="Guiguen Y."/>
        </authorList>
    </citation>
    <scope>NUCLEOTIDE SEQUENCE [LARGE SCALE GENOMIC DNA]</scope>
    <source>
        <strain evidence="2">Cs_M1</strain>
        <tissue evidence="2">Blood</tissue>
    </source>
</reference>
<evidence type="ECO:0000313" key="2">
    <source>
        <dbReference type="EMBL" id="KAK6315223.1"/>
    </source>
</evidence>
<protein>
    <recommendedName>
        <fullName evidence="4">Epithelial-stromal interaction protein 1</fullName>
    </recommendedName>
</protein>
<name>A0AAN8LMK4_9TELE</name>
<dbReference type="PANTHER" id="PTHR22529:SF1">
    <property type="entry name" value="EPITHELIAL-STROMAL INTERACTION PROTEIN 1"/>
    <property type="match status" value="1"/>
</dbReference>
<dbReference type="InterPro" id="IPR026185">
    <property type="entry name" value="EPSTI1"/>
</dbReference>
<organism evidence="2 3">
    <name type="scientific">Coregonus suidteri</name>
    <dbReference type="NCBI Taxonomy" id="861788"/>
    <lineage>
        <taxon>Eukaryota</taxon>
        <taxon>Metazoa</taxon>
        <taxon>Chordata</taxon>
        <taxon>Craniata</taxon>
        <taxon>Vertebrata</taxon>
        <taxon>Euteleostomi</taxon>
        <taxon>Actinopterygii</taxon>
        <taxon>Neopterygii</taxon>
        <taxon>Teleostei</taxon>
        <taxon>Protacanthopterygii</taxon>
        <taxon>Salmoniformes</taxon>
        <taxon>Salmonidae</taxon>
        <taxon>Coregoninae</taxon>
        <taxon>Coregonus</taxon>
    </lineage>
</organism>
<dbReference type="EMBL" id="JAGTTL010000012">
    <property type="protein sequence ID" value="KAK6315223.1"/>
    <property type="molecule type" value="Genomic_DNA"/>
</dbReference>